<keyword evidence="5" id="KW-1133">Transmembrane helix</keyword>
<dbReference type="OrthoDB" id="5292010at2"/>
<comment type="caution">
    <text evidence="8">The sequence shown here is derived from an EMBL/GenBank/DDBJ whole genome shotgun (WGS) entry which is preliminary data.</text>
</comment>
<keyword evidence="5" id="KW-0812">Transmembrane</keyword>
<dbReference type="GO" id="GO:0007165">
    <property type="term" value="P:signal transduction"/>
    <property type="evidence" value="ECO:0007669"/>
    <property type="project" value="UniProtKB-KW"/>
</dbReference>
<keyword evidence="1" id="KW-0145">Chemotaxis</keyword>
<dbReference type="InterPro" id="IPR004090">
    <property type="entry name" value="Chemotax_Me-accpt_rcpt"/>
</dbReference>
<dbReference type="SUPFAM" id="SSF158472">
    <property type="entry name" value="HAMP domain-like"/>
    <property type="match status" value="1"/>
</dbReference>
<evidence type="ECO:0000313" key="9">
    <source>
        <dbReference type="Proteomes" id="UP000274661"/>
    </source>
</evidence>
<feature type="domain" description="HAMP" evidence="7">
    <location>
        <begin position="208"/>
        <end position="260"/>
    </location>
</feature>
<dbReference type="InterPro" id="IPR004089">
    <property type="entry name" value="MCPsignal_dom"/>
</dbReference>
<evidence type="ECO:0000256" key="1">
    <source>
        <dbReference type="ARBA" id="ARBA00022500"/>
    </source>
</evidence>
<dbReference type="GO" id="GO:0006935">
    <property type="term" value="P:chemotaxis"/>
    <property type="evidence" value="ECO:0007669"/>
    <property type="project" value="UniProtKB-KW"/>
</dbReference>
<dbReference type="InterPro" id="IPR003660">
    <property type="entry name" value="HAMP_dom"/>
</dbReference>
<dbReference type="CDD" id="cd06225">
    <property type="entry name" value="HAMP"/>
    <property type="match status" value="1"/>
</dbReference>
<dbReference type="RefSeq" id="WP_126719736.1">
    <property type="nucleotide sequence ID" value="NZ_RWJF01000001.1"/>
</dbReference>
<dbReference type="GO" id="GO:0004888">
    <property type="term" value="F:transmembrane signaling receptor activity"/>
    <property type="evidence" value="ECO:0007669"/>
    <property type="project" value="InterPro"/>
</dbReference>
<dbReference type="GO" id="GO:0016020">
    <property type="term" value="C:membrane"/>
    <property type="evidence" value="ECO:0007669"/>
    <property type="project" value="InterPro"/>
</dbReference>
<name>A0A429VCR3_9SPHN</name>
<evidence type="ECO:0000259" key="6">
    <source>
        <dbReference type="PROSITE" id="PS50111"/>
    </source>
</evidence>
<dbReference type="Proteomes" id="UP000274661">
    <property type="component" value="Unassembled WGS sequence"/>
</dbReference>
<organism evidence="8 9">
    <name type="scientific">Sphingomonas ginkgonis</name>
    <dbReference type="NCBI Taxonomy" id="2315330"/>
    <lineage>
        <taxon>Bacteria</taxon>
        <taxon>Pseudomonadati</taxon>
        <taxon>Pseudomonadota</taxon>
        <taxon>Alphaproteobacteria</taxon>
        <taxon>Sphingomonadales</taxon>
        <taxon>Sphingomonadaceae</taxon>
        <taxon>Sphingomonas</taxon>
    </lineage>
</organism>
<feature type="domain" description="HAMP" evidence="7">
    <location>
        <begin position="274"/>
        <end position="319"/>
    </location>
</feature>
<dbReference type="EMBL" id="RWJF01000001">
    <property type="protein sequence ID" value="RST31795.1"/>
    <property type="molecule type" value="Genomic_DNA"/>
</dbReference>
<feature type="transmembrane region" description="Helical" evidence="5">
    <location>
        <begin position="180"/>
        <end position="206"/>
    </location>
</feature>
<reference evidence="8 9" key="1">
    <citation type="submission" date="2018-12" db="EMBL/GenBank/DDBJ databases">
        <title>Sphingomonas sp. HMF7854 Genome sequencing and assembly.</title>
        <authorList>
            <person name="Cha I."/>
            <person name="Kang H."/>
            <person name="Kim H."/>
            <person name="Kang J."/>
            <person name="Joh K."/>
        </authorList>
    </citation>
    <scope>NUCLEOTIDE SEQUENCE [LARGE SCALE GENOMIC DNA]</scope>
    <source>
        <strain evidence="8 9">HMF7854</strain>
    </source>
</reference>
<accession>A0A429VCR3</accession>
<evidence type="ECO:0000256" key="2">
    <source>
        <dbReference type="ARBA" id="ARBA00029447"/>
    </source>
</evidence>
<comment type="similarity">
    <text evidence="2">Belongs to the methyl-accepting chemotaxis (MCP) protein family.</text>
</comment>
<keyword evidence="3" id="KW-0807">Transducer</keyword>
<evidence type="ECO:0000256" key="4">
    <source>
        <dbReference type="SAM" id="Coils"/>
    </source>
</evidence>
<evidence type="ECO:0000256" key="3">
    <source>
        <dbReference type="PROSITE-ProRule" id="PRU00284"/>
    </source>
</evidence>
<dbReference type="PROSITE" id="PS50885">
    <property type="entry name" value="HAMP"/>
    <property type="match status" value="2"/>
</dbReference>
<dbReference type="PANTHER" id="PTHR43531:SF11">
    <property type="entry name" value="METHYL-ACCEPTING CHEMOTAXIS PROTEIN 3"/>
    <property type="match status" value="1"/>
</dbReference>
<keyword evidence="4" id="KW-0175">Coiled coil</keyword>
<protein>
    <submittedName>
        <fullName evidence="8">Methyl-accepting chemotaxis protein</fullName>
    </submittedName>
</protein>
<dbReference type="Gene3D" id="1.10.287.950">
    <property type="entry name" value="Methyl-accepting chemotaxis protein"/>
    <property type="match status" value="1"/>
</dbReference>
<evidence type="ECO:0000259" key="7">
    <source>
        <dbReference type="PROSITE" id="PS50885"/>
    </source>
</evidence>
<dbReference type="SMART" id="SM00283">
    <property type="entry name" value="MA"/>
    <property type="match status" value="1"/>
</dbReference>
<dbReference type="Pfam" id="PF00015">
    <property type="entry name" value="MCPsignal"/>
    <property type="match status" value="1"/>
</dbReference>
<dbReference type="PANTHER" id="PTHR43531">
    <property type="entry name" value="PROTEIN ICFG"/>
    <property type="match status" value="1"/>
</dbReference>
<dbReference type="AlphaFoldDB" id="A0A429VCR3"/>
<dbReference type="Gene3D" id="6.10.340.10">
    <property type="match status" value="1"/>
</dbReference>
<feature type="coiled-coil region" evidence="4">
    <location>
        <begin position="451"/>
        <end position="478"/>
    </location>
</feature>
<dbReference type="SMART" id="SM00304">
    <property type="entry name" value="HAMP"/>
    <property type="match status" value="2"/>
</dbReference>
<dbReference type="InterPro" id="IPR051310">
    <property type="entry name" value="MCP_chemotaxis"/>
</dbReference>
<evidence type="ECO:0000313" key="8">
    <source>
        <dbReference type="EMBL" id="RST31795.1"/>
    </source>
</evidence>
<proteinExistence type="inferred from homology"/>
<keyword evidence="5" id="KW-0472">Membrane</keyword>
<dbReference type="PRINTS" id="PR00260">
    <property type="entry name" value="CHEMTRNSDUCR"/>
</dbReference>
<gene>
    <name evidence="8" type="ORF">HMF7854_13835</name>
</gene>
<evidence type="ECO:0000256" key="5">
    <source>
        <dbReference type="SAM" id="Phobius"/>
    </source>
</evidence>
<dbReference type="Pfam" id="PF00672">
    <property type="entry name" value="HAMP"/>
    <property type="match status" value="1"/>
</dbReference>
<feature type="domain" description="Methyl-accepting transducer" evidence="6">
    <location>
        <begin position="324"/>
        <end position="553"/>
    </location>
</feature>
<sequence length="610" mass="65138">MNIKRLVQIAAAALLGTMLVCAVVFTMGINSIRIGGSHERQIERASALEADLLPPPLFVVEPYAVAMEGLNHPERAAETISRLEAMHKQYEDRKSYWKTADVSDTIRATIEGSSMKAGDAFWAVINDRTIPALRRNDPASTGPVLNAMSAAYHNQKGQLDESLQSVAKFKTETLDSSKSALTWTASLLIGLGLLLFAGLIFCAVLLMRRVIDPLGRVADVTTELADGRNVPVPFTDRHDELGAMARAVDHFRESANIRAERDAKDSAEKKGVADALGEMLAVMADGDLRKQLNVVFPGSYKEIGESLNKAIGALRSMVQQVVLNATSIRSAAGEISAASQDLSERTQSNAAAIEETTAALANVDSRIASTRDAAESTAQSASRAKSAVDQGRSKAQFAAATMEEVRESAASVDGVMEALDKIAFQTRVLAMNAAVEAGHAGEAGKGFAVVADLVSQLAARAEEEARKAREQLTATSAKIGQAVTSVGEVEQEFAGIVDDVASVTELVERLTEDARAQASAVTEISAAMRQMDVSTQQNAAMVEQTSAAAGSLLADAQKLVDQAETFKWDRRMRQKAVPFERRGRTAQEVASINAVHAEQASLEQRLSDAA</sequence>
<dbReference type="PROSITE" id="PS50111">
    <property type="entry name" value="CHEMOTAXIS_TRANSDUC_2"/>
    <property type="match status" value="1"/>
</dbReference>
<dbReference type="SUPFAM" id="SSF58104">
    <property type="entry name" value="Methyl-accepting chemotaxis protein (MCP) signaling domain"/>
    <property type="match status" value="1"/>
</dbReference>
<keyword evidence="9" id="KW-1185">Reference proteome</keyword>